<evidence type="ECO:0000313" key="9">
    <source>
        <dbReference type="WBParaSite" id="PSU_v2.g15962.t1"/>
    </source>
</evidence>
<dbReference type="Gene3D" id="1.10.30.10">
    <property type="entry name" value="High mobility group box domain"/>
    <property type="match status" value="1"/>
</dbReference>
<name>A0A914Y6X5_9BILA</name>
<dbReference type="GO" id="GO:0000978">
    <property type="term" value="F:RNA polymerase II cis-regulatory region sequence-specific DNA binding"/>
    <property type="evidence" value="ECO:0007669"/>
    <property type="project" value="TreeGrafter"/>
</dbReference>
<keyword evidence="4 5" id="KW-0539">Nucleus</keyword>
<dbReference type="CDD" id="cd22004">
    <property type="entry name" value="HMG-box_SOX"/>
    <property type="match status" value="1"/>
</dbReference>
<evidence type="ECO:0000313" key="8">
    <source>
        <dbReference type="Proteomes" id="UP000887577"/>
    </source>
</evidence>
<dbReference type="GO" id="GO:0000981">
    <property type="term" value="F:DNA-binding transcription factor activity, RNA polymerase II-specific"/>
    <property type="evidence" value="ECO:0007669"/>
    <property type="project" value="TreeGrafter"/>
</dbReference>
<evidence type="ECO:0000256" key="4">
    <source>
        <dbReference type="ARBA" id="ARBA00023242"/>
    </source>
</evidence>
<feature type="region of interest" description="Disordered" evidence="6">
    <location>
        <begin position="60"/>
        <end position="102"/>
    </location>
</feature>
<proteinExistence type="predicted"/>
<protein>
    <submittedName>
        <fullName evidence="9">HMG box domain-containing protein</fullName>
    </submittedName>
</protein>
<evidence type="ECO:0000256" key="3">
    <source>
        <dbReference type="ARBA" id="ARBA00023163"/>
    </source>
</evidence>
<evidence type="ECO:0000256" key="2">
    <source>
        <dbReference type="ARBA" id="ARBA00023125"/>
    </source>
</evidence>
<dbReference type="PROSITE" id="PS50118">
    <property type="entry name" value="HMG_BOX_2"/>
    <property type="match status" value="1"/>
</dbReference>
<dbReference type="SUPFAM" id="SSF47095">
    <property type="entry name" value="HMG-box"/>
    <property type="match status" value="1"/>
</dbReference>
<dbReference type="GO" id="GO:0045165">
    <property type="term" value="P:cell fate commitment"/>
    <property type="evidence" value="ECO:0007669"/>
    <property type="project" value="TreeGrafter"/>
</dbReference>
<dbReference type="GO" id="GO:0005634">
    <property type="term" value="C:nucleus"/>
    <property type="evidence" value="ECO:0007669"/>
    <property type="project" value="UniProtKB-UniRule"/>
</dbReference>
<evidence type="ECO:0000256" key="1">
    <source>
        <dbReference type="ARBA" id="ARBA00023015"/>
    </source>
</evidence>
<dbReference type="AlphaFoldDB" id="A0A914Y6X5"/>
<dbReference type="PANTHER" id="PTHR45789:SF2">
    <property type="entry name" value="FI18025P1"/>
    <property type="match status" value="1"/>
</dbReference>
<keyword evidence="2 5" id="KW-0238">DNA-binding</keyword>
<feature type="DNA-binding region" description="HMG box" evidence="5">
    <location>
        <begin position="164"/>
        <end position="232"/>
    </location>
</feature>
<dbReference type="Proteomes" id="UP000887577">
    <property type="component" value="Unplaced"/>
</dbReference>
<evidence type="ECO:0000259" key="7">
    <source>
        <dbReference type="PROSITE" id="PS50118"/>
    </source>
</evidence>
<dbReference type="FunFam" id="1.10.30.10:FF:000003">
    <property type="entry name" value="Putative transcription factor SOX-6"/>
    <property type="match status" value="1"/>
</dbReference>
<evidence type="ECO:0000256" key="5">
    <source>
        <dbReference type="PROSITE-ProRule" id="PRU00267"/>
    </source>
</evidence>
<accession>A0A914Y6X5</accession>
<keyword evidence="3" id="KW-0804">Transcription</keyword>
<dbReference type="SMART" id="SM00398">
    <property type="entry name" value="HMG"/>
    <property type="match status" value="1"/>
</dbReference>
<feature type="domain" description="HMG box" evidence="7">
    <location>
        <begin position="164"/>
        <end position="232"/>
    </location>
</feature>
<keyword evidence="1" id="KW-0805">Transcription regulation</keyword>
<keyword evidence="8" id="KW-1185">Reference proteome</keyword>
<reference evidence="9" key="1">
    <citation type="submission" date="2022-11" db="UniProtKB">
        <authorList>
            <consortium name="WormBaseParasite"/>
        </authorList>
    </citation>
    <scope>IDENTIFICATION</scope>
</reference>
<feature type="compositionally biased region" description="Low complexity" evidence="6">
    <location>
        <begin position="60"/>
        <end position="81"/>
    </location>
</feature>
<sequence length="314" mass="35547">MSKNGGISPSTPPSLPPPPNSFNFLFPPVGYHPFFFNSIPVFNPFVTSIFPQHYPSAFSASLPSSSRPSSQRSSESPLNLSLSKQKEESGSSPDNNNNNNISASPLARSFPFPFPLGLSYNSLSSSSSLSSDSSGVTFDHLNNYLPQQQQRPRCYRSPKPANHIKRPMNAFMIWSRDERKRYLKEFPDKHNSQVSKELGLQWRAMSEEEKKPFFDEQKRLHALHQMQYPNYRYCPRPKRFRNKDGRNMDGDDTNDHCVELLNKILSSSKSTKSPSIIDLVKEETLDASSTVTEELEPSTSLLELSDSSINEIFE</sequence>
<evidence type="ECO:0000256" key="6">
    <source>
        <dbReference type="SAM" id="MobiDB-lite"/>
    </source>
</evidence>
<organism evidence="8 9">
    <name type="scientific">Panagrolaimus superbus</name>
    <dbReference type="NCBI Taxonomy" id="310955"/>
    <lineage>
        <taxon>Eukaryota</taxon>
        <taxon>Metazoa</taxon>
        <taxon>Ecdysozoa</taxon>
        <taxon>Nematoda</taxon>
        <taxon>Chromadorea</taxon>
        <taxon>Rhabditida</taxon>
        <taxon>Tylenchina</taxon>
        <taxon>Panagrolaimomorpha</taxon>
        <taxon>Panagrolaimoidea</taxon>
        <taxon>Panagrolaimidae</taxon>
        <taxon>Panagrolaimus</taxon>
    </lineage>
</organism>
<dbReference type="PANTHER" id="PTHR45789">
    <property type="entry name" value="FI18025P1"/>
    <property type="match status" value="1"/>
</dbReference>
<dbReference type="Pfam" id="PF00505">
    <property type="entry name" value="HMG_box"/>
    <property type="match status" value="1"/>
</dbReference>
<dbReference type="InterPro" id="IPR051356">
    <property type="entry name" value="SOX/SOX-like_TF"/>
</dbReference>
<dbReference type="InterPro" id="IPR009071">
    <property type="entry name" value="HMG_box_dom"/>
</dbReference>
<dbReference type="WBParaSite" id="PSU_v2.g15962.t1">
    <property type="protein sequence ID" value="PSU_v2.g15962.t1"/>
    <property type="gene ID" value="PSU_v2.g15962"/>
</dbReference>
<dbReference type="InterPro" id="IPR036910">
    <property type="entry name" value="HMG_box_dom_sf"/>
</dbReference>